<name>A0ABQ1ULE8_9NOCA</name>
<sequence length="111" mass="12468">MIVVSYDRLPDLKFEAVVFLDTESGDCFQIQRDLMSLATTEASTHQISTGMGAPIPDAILHWRRIDDRFEFALTPRAARIFGGSDVLSFDVEPEQGSTVDEIADHVERLLR</sequence>
<dbReference type="RefSeq" id="WP_188488304.1">
    <property type="nucleotide sequence ID" value="NZ_BMCS01000001.1"/>
</dbReference>
<evidence type="ECO:0000313" key="2">
    <source>
        <dbReference type="Proteomes" id="UP000632454"/>
    </source>
</evidence>
<dbReference type="EMBL" id="BMCS01000001">
    <property type="protein sequence ID" value="GGF19750.1"/>
    <property type="molecule type" value="Genomic_DNA"/>
</dbReference>
<gene>
    <name evidence="1" type="ORF">GCM10007298_14750</name>
</gene>
<protein>
    <submittedName>
        <fullName evidence="1">Uncharacterized protein</fullName>
    </submittedName>
</protein>
<proteinExistence type="predicted"/>
<comment type="caution">
    <text evidence="1">The sequence shown here is derived from an EMBL/GenBank/DDBJ whole genome shotgun (WGS) entry which is preliminary data.</text>
</comment>
<keyword evidence="2" id="KW-1185">Reference proteome</keyword>
<dbReference type="Proteomes" id="UP000632454">
    <property type="component" value="Unassembled WGS sequence"/>
</dbReference>
<reference evidence="2" key="1">
    <citation type="journal article" date="2019" name="Int. J. Syst. Evol. Microbiol.">
        <title>The Global Catalogue of Microorganisms (GCM) 10K type strain sequencing project: providing services to taxonomists for standard genome sequencing and annotation.</title>
        <authorList>
            <consortium name="The Broad Institute Genomics Platform"/>
            <consortium name="The Broad Institute Genome Sequencing Center for Infectious Disease"/>
            <person name="Wu L."/>
            <person name="Ma J."/>
        </authorList>
    </citation>
    <scope>NUCLEOTIDE SEQUENCE [LARGE SCALE GENOMIC DNA]</scope>
    <source>
        <strain evidence="2">CCM 7855</strain>
    </source>
</reference>
<organism evidence="1 2">
    <name type="scientific">Williamsia phyllosphaerae</name>
    <dbReference type="NCBI Taxonomy" id="885042"/>
    <lineage>
        <taxon>Bacteria</taxon>
        <taxon>Bacillati</taxon>
        <taxon>Actinomycetota</taxon>
        <taxon>Actinomycetes</taxon>
        <taxon>Mycobacteriales</taxon>
        <taxon>Nocardiaceae</taxon>
        <taxon>Williamsia</taxon>
    </lineage>
</organism>
<accession>A0ABQ1ULE8</accession>
<evidence type="ECO:0000313" key="1">
    <source>
        <dbReference type="EMBL" id="GGF19750.1"/>
    </source>
</evidence>